<dbReference type="InterPro" id="IPR032299">
    <property type="entry name" value="DUF4843"/>
</dbReference>
<dbReference type="Proteomes" id="UP000031980">
    <property type="component" value="Unassembled WGS sequence"/>
</dbReference>
<evidence type="ECO:0000313" key="1">
    <source>
        <dbReference type="EMBL" id="KIO42972.1"/>
    </source>
</evidence>
<dbReference type="AlphaFoldDB" id="A0A0C3NA97"/>
<dbReference type="Pfam" id="PF16132">
    <property type="entry name" value="DUF4843"/>
    <property type="match status" value="1"/>
</dbReference>
<protein>
    <recommendedName>
        <fullName evidence="3">DUF4843 domain-containing protein</fullName>
    </recommendedName>
</protein>
<gene>
    <name evidence="1" type="ORF">BA92_14035</name>
</gene>
<sequence length="223" mass="25884">MKKYVYLLLFLIGAVSCNKDDIKVYRSDSYISFANKEKDTVIVSFFMLGNLSECEWPIEIRHTGIPKKENQEFTVSVVNEKTTLKDGCYSLPSATTFQPMSKLDTFYVKLTNYPELTTASAYLCLELKENAVFKLGDRDYRRIYLKVNDNVARPDWWNSRVENYYLGSYSDLKFRKLVEVVQPDLSNASEDWIRSWALEFKAWLDANPISDENGDPMTVPVRI</sequence>
<dbReference type="EMBL" id="JPIU01000049">
    <property type="protein sequence ID" value="KIO42972.1"/>
    <property type="molecule type" value="Genomic_DNA"/>
</dbReference>
<accession>A0A0C3NA97</accession>
<proteinExistence type="predicted"/>
<comment type="caution">
    <text evidence="1">The sequence shown here is derived from an EMBL/GenBank/DDBJ whole genome shotgun (WGS) entry which is preliminary data.</text>
</comment>
<dbReference type="RefSeq" id="WP_041505545.1">
    <property type="nucleotide sequence ID" value="NZ_JPIU01000049.1"/>
</dbReference>
<keyword evidence="2" id="KW-1185">Reference proteome</keyword>
<name>A0A0C3NA97_9PORP</name>
<evidence type="ECO:0000313" key="2">
    <source>
        <dbReference type="Proteomes" id="UP000031980"/>
    </source>
</evidence>
<organism evidence="1 2">
    <name type="scientific">Sanguibacteroides justesenii</name>
    <dbReference type="NCBI Taxonomy" id="1547597"/>
    <lineage>
        <taxon>Bacteria</taxon>
        <taxon>Pseudomonadati</taxon>
        <taxon>Bacteroidota</taxon>
        <taxon>Bacteroidia</taxon>
        <taxon>Bacteroidales</taxon>
        <taxon>Porphyromonadaceae</taxon>
        <taxon>Sanguibacteroides</taxon>
    </lineage>
</organism>
<reference evidence="1 2" key="1">
    <citation type="submission" date="2014-07" db="EMBL/GenBank/DDBJ databases">
        <title>Porphyromonadaceae bacterium OUH 308042 = ATCC BAA-2681 = DSM 28342 draft genome.</title>
        <authorList>
            <person name="Sydenham T.V."/>
            <person name="Hasman H."/>
            <person name="Justensen U.S."/>
        </authorList>
    </citation>
    <scope>NUCLEOTIDE SEQUENCE [LARGE SCALE GENOMIC DNA]</scope>
    <source>
        <strain evidence="1 2">OUH 308042</strain>
    </source>
</reference>
<evidence type="ECO:0008006" key="3">
    <source>
        <dbReference type="Google" id="ProtNLM"/>
    </source>
</evidence>
<dbReference type="PROSITE" id="PS51257">
    <property type="entry name" value="PROKAR_LIPOPROTEIN"/>
    <property type="match status" value="1"/>
</dbReference>